<dbReference type="RefSeq" id="WP_106221885.1">
    <property type="nucleotide sequence ID" value="NZ_PVWP01000007.1"/>
</dbReference>
<evidence type="ECO:0000256" key="7">
    <source>
        <dbReference type="SAM" id="MobiDB-lite"/>
    </source>
</evidence>
<dbReference type="InterPro" id="IPR044304">
    <property type="entry name" value="NUBPL-like"/>
</dbReference>
<evidence type="ECO:0000256" key="3">
    <source>
        <dbReference type="ARBA" id="ARBA00022840"/>
    </source>
</evidence>
<sequence>MASADNLLEALQPLRDAGSGRSLLELGWISDLRQQGSRAVFRLALPGFANSQRERIAAEARSALLAVEGINDVQIELAQPAAAPSSGPIGAAGHGPGGPQLPERQGIPGVRQVIAVSSGKGGVGKSTVAVNLACALAASGLRVGLLDADIYGPNAPTMLGVADRSPQVSGSGNDQVLEPIETCGIVMVSMGLLIQENQPVVWRGPMLNGIIRQFLYQVNWGERDVLVVDLPPGTGDAQLTLAQAVPMAGAVIVTTPQLVSLQDARRGLAMFLQMGVPVLGVVENMTAFIPPDLPDRRYPLFGSGGGQRLAEEAGVPLLAQLPMEMPVLEGGERGRPVVLSAPDSASGRAFTELAERLSASCSLSPALA</sequence>
<dbReference type="InterPro" id="IPR033756">
    <property type="entry name" value="YlxH/NBP35"/>
</dbReference>
<evidence type="ECO:0000259" key="8">
    <source>
        <dbReference type="Pfam" id="PF01883"/>
    </source>
</evidence>
<evidence type="ECO:0000313" key="9">
    <source>
        <dbReference type="EMBL" id="PSB37049.1"/>
    </source>
</evidence>
<dbReference type="SUPFAM" id="SSF117916">
    <property type="entry name" value="Fe-S cluster assembly (FSCA) domain-like"/>
    <property type="match status" value="1"/>
</dbReference>
<dbReference type="HAMAP" id="MF_02040">
    <property type="entry name" value="Mrp_NBP35"/>
    <property type="match status" value="1"/>
</dbReference>
<name>A0ABX5F930_9CHRO</name>
<dbReference type="InterPro" id="IPR019591">
    <property type="entry name" value="Mrp/NBP35_ATP-bd"/>
</dbReference>
<dbReference type="SUPFAM" id="SSF52540">
    <property type="entry name" value="P-loop containing nucleoside triphosphate hydrolases"/>
    <property type="match status" value="1"/>
</dbReference>
<evidence type="ECO:0000256" key="6">
    <source>
        <dbReference type="HAMAP-Rule" id="MF_02040"/>
    </source>
</evidence>
<dbReference type="InterPro" id="IPR002744">
    <property type="entry name" value="MIP18-like"/>
</dbReference>
<comment type="caution">
    <text evidence="9">The sequence shown here is derived from an EMBL/GenBank/DDBJ whole genome shotgun (WGS) entry which is preliminary data.</text>
</comment>
<gene>
    <name evidence="9" type="ORF">C7B81_11620</name>
</gene>
<reference evidence="9 10" key="2">
    <citation type="submission" date="2018-03" db="EMBL/GenBank/DDBJ databases">
        <title>The ancient ancestry and fast evolution of plastids.</title>
        <authorList>
            <person name="Moore K.R."/>
            <person name="Magnabosco C."/>
            <person name="Momper L."/>
            <person name="Gold D.A."/>
            <person name="Bosak T."/>
            <person name="Fournier G.P."/>
        </authorList>
    </citation>
    <scope>NUCLEOTIDE SEQUENCE [LARGE SCALE GENOMIC DNA]</scope>
    <source>
        <strain evidence="9 10">CCALA 015</strain>
    </source>
</reference>
<reference evidence="9 10" key="1">
    <citation type="submission" date="2018-02" db="EMBL/GenBank/DDBJ databases">
        <authorList>
            <person name="Moore K."/>
            <person name="Momper L."/>
        </authorList>
    </citation>
    <scope>NUCLEOTIDE SEQUENCE [LARGE SCALE GENOMIC DNA]</scope>
    <source>
        <strain evidence="9 10">CCALA 015</strain>
    </source>
</reference>
<feature type="region of interest" description="Disordered" evidence="7">
    <location>
        <begin position="82"/>
        <end position="104"/>
    </location>
</feature>
<keyword evidence="4 6" id="KW-0408">Iron</keyword>
<evidence type="ECO:0000256" key="5">
    <source>
        <dbReference type="ARBA" id="ARBA00023014"/>
    </source>
</evidence>
<feature type="binding site" evidence="6">
    <location>
        <begin position="119"/>
        <end position="126"/>
    </location>
    <ligand>
        <name>ATP</name>
        <dbReference type="ChEBI" id="CHEBI:30616"/>
    </ligand>
</feature>
<organism evidence="9 10">
    <name type="scientific">Aphanothece cf. minutissima CCALA 015</name>
    <dbReference type="NCBI Taxonomy" id="2107695"/>
    <lineage>
        <taxon>Bacteria</taxon>
        <taxon>Bacillati</taxon>
        <taxon>Cyanobacteriota</taxon>
        <taxon>Cyanophyceae</taxon>
        <taxon>Oscillatoriophycideae</taxon>
        <taxon>Chroococcales</taxon>
        <taxon>Aphanothecaceae</taxon>
        <taxon>Aphanothece</taxon>
    </lineage>
</organism>
<dbReference type="Pfam" id="PF01883">
    <property type="entry name" value="FeS_assembly_P"/>
    <property type="match status" value="1"/>
</dbReference>
<protein>
    <recommendedName>
        <fullName evidence="6">Iron-sulfur cluster carrier protein</fullName>
    </recommendedName>
</protein>
<dbReference type="Gene3D" id="3.30.300.130">
    <property type="entry name" value="Fe-S cluster assembly (FSCA)"/>
    <property type="match status" value="1"/>
</dbReference>
<proteinExistence type="inferred from homology"/>
<dbReference type="Pfam" id="PF10609">
    <property type="entry name" value="ParA"/>
    <property type="match status" value="1"/>
</dbReference>
<evidence type="ECO:0000313" key="10">
    <source>
        <dbReference type="Proteomes" id="UP000238218"/>
    </source>
</evidence>
<keyword evidence="5 6" id="KW-0411">Iron-sulfur</keyword>
<dbReference type="Gene3D" id="3.40.50.300">
    <property type="entry name" value="P-loop containing nucleotide triphosphate hydrolases"/>
    <property type="match status" value="1"/>
</dbReference>
<keyword evidence="10" id="KW-1185">Reference proteome</keyword>
<keyword evidence="6" id="KW-0378">Hydrolase</keyword>
<comment type="function">
    <text evidence="6">Binds and transfers iron-sulfur (Fe-S) clusters to target apoproteins. Can hydrolyze ATP.</text>
</comment>
<comment type="subunit">
    <text evidence="6">Homodimer.</text>
</comment>
<keyword evidence="1 6" id="KW-0479">Metal-binding</keyword>
<evidence type="ECO:0000256" key="2">
    <source>
        <dbReference type="ARBA" id="ARBA00022741"/>
    </source>
</evidence>
<dbReference type="PANTHER" id="PTHR42961">
    <property type="entry name" value="IRON-SULFUR PROTEIN NUBPL"/>
    <property type="match status" value="1"/>
</dbReference>
<dbReference type="PANTHER" id="PTHR42961:SF2">
    <property type="entry name" value="IRON-SULFUR PROTEIN NUBPL"/>
    <property type="match status" value="1"/>
</dbReference>
<comment type="similarity">
    <text evidence="6">Belongs to the Mrp/NBP35 ATP-binding proteins family.</text>
</comment>
<evidence type="ECO:0000256" key="4">
    <source>
        <dbReference type="ARBA" id="ARBA00023004"/>
    </source>
</evidence>
<dbReference type="CDD" id="cd02037">
    <property type="entry name" value="Mrp_NBP35"/>
    <property type="match status" value="1"/>
</dbReference>
<dbReference type="InterPro" id="IPR034904">
    <property type="entry name" value="FSCA_dom_sf"/>
</dbReference>
<dbReference type="InterPro" id="IPR027417">
    <property type="entry name" value="P-loop_NTPase"/>
</dbReference>
<keyword evidence="3 6" id="KW-0067">ATP-binding</keyword>
<evidence type="ECO:0000256" key="1">
    <source>
        <dbReference type="ARBA" id="ARBA00022723"/>
    </source>
</evidence>
<dbReference type="Proteomes" id="UP000238218">
    <property type="component" value="Unassembled WGS sequence"/>
</dbReference>
<keyword evidence="2 6" id="KW-0547">Nucleotide-binding</keyword>
<dbReference type="EMBL" id="PVWP01000007">
    <property type="protein sequence ID" value="PSB37049.1"/>
    <property type="molecule type" value="Genomic_DNA"/>
</dbReference>
<accession>A0ABX5F930</accession>
<feature type="domain" description="MIP18 family-like" evidence="8">
    <location>
        <begin position="6"/>
        <end position="76"/>
    </location>
</feature>